<organism evidence="5 6">
    <name type="scientific">Arabis nemorensis</name>
    <dbReference type="NCBI Taxonomy" id="586526"/>
    <lineage>
        <taxon>Eukaryota</taxon>
        <taxon>Viridiplantae</taxon>
        <taxon>Streptophyta</taxon>
        <taxon>Embryophyta</taxon>
        <taxon>Tracheophyta</taxon>
        <taxon>Spermatophyta</taxon>
        <taxon>Magnoliopsida</taxon>
        <taxon>eudicotyledons</taxon>
        <taxon>Gunneridae</taxon>
        <taxon>Pentapetalae</taxon>
        <taxon>rosids</taxon>
        <taxon>malvids</taxon>
        <taxon>Brassicales</taxon>
        <taxon>Brassicaceae</taxon>
        <taxon>Arabideae</taxon>
        <taxon>Arabis</taxon>
    </lineage>
</organism>
<proteinExistence type="inferred from homology"/>
<feature type="region of interest" description="Disordered" evidence="4">
    <location>
        <begin position="1"/>
        <end position="22"/>
    </location>
</feature>
<evidence type="ECO:0000256" key="1">
    <source>
        <dbReference type="ARBA" id="ARBA00001933"/>
    </source>
</evidence>
<reference evidence="5" key="1">
    <citation type="submission" date="2019-07" db="EMBL/GenBank/DDBJ databases">
        <authorList>
            <person name="Dittberner H."/>
        </authorList>
    </citation>
    <scope>NUCLEOTIDE SEQUENCE [LARGE SCALE GENOMIC DNA]</scope>
</reference>
<dbReference type="EMBL" id="CABITT030000004">
    <property type="protein sequence ID" value="VVB00919.1"/>
    <property type="molecule type" value="Genomic_DNA"/>
</dbReference>
<dbReference type="AlphaFoldDB" id="A0A565BJ84"/>
<dbReference type="PANTHER" id="PTHR43780:SF2">
    <property type="entry name" value="1-AMINOCYCLOPROPANE-1-CARBOXYLATE DEAMINASE-RELATED"/>
    <property type="match status" value="1"/>
</dbReference>
<dbReference type="Gene3D" id="3.40.50.1100">
    <property type="match status" value="2"/>
</dbReference>
<name>A0A565BJ84_9BRAS</name>
<keyword evidence="3" id="KW-0663">Pyridoxal phosphate</keyword>
<dbReference type="InterPro" id="IPR027278">
    <property type="entry name" value="ACCD_DCysDesulf"/>
</dbReference>
<evidence type="ECO:0000256" key="4">
    <source>
        <dbReference type="SAM" id="MobiDB-lite"/>
    </source>
</evidence>
<evidence type="ECO:0000256" key="2">
    <source>
        <dbReference type="ARBA" id="ARBA00008639"/>
    </source>
</evidence>
<dbReference type="GO" id="GO:0019148">
    <property type="term" value="F:D-cysteine desulfhydrase activity"/>
    <property type="evidence" value="ECO:0007669"/>
    <property type="project" value="TreeGrafter"/>
</dbReference>
<protein>
    <submittedName>
        <fullName evidence="5">Uncharacterized protein</fullName>
    </submittedName>
</protein>
<comment type="similarity">
    <text evidence="2">Belongs to the ACC deaminase/D-cysteine desulfhydrase family.</text>
</comment>
<accession>A0A565BJ84</accession>
<keyword evidence="6" id="KW-1185">Reference proteome</keyword>
<dbReference type="OrthoDB" id="10266364at2759"/>
<comment type="cofactor">
    <cofactor evidence="1">
        <name>pyridoxal 5'-phosphate</name>
        <dbReference type="ChEBI" id="CHEBI:597326"/>
    </cofactor>
</comment>
<comment type="caution">
    <text evidence="5">The sequence shown here is derived from an EMBL/GenBank/DDBJ whole genome shotgun (WGS) entry which is preliminary data.</text>
</comment>
<sequence>MKTETSINQRKRVPRTTTISKNPTPIHRWDLPGLPNATELWIKVSHIFSSDFAAYCFNNFTGMELSGNKVRKLEFLLAEAVDQQADTVITISGAITAVPQPSQLTISISILISFFAPPSFLPRKILGWLGIYWLSVSLELMFISSLRKSVSPLGVRNWSRKEESLMFILVGGSNSLGTCGGTIAGISLGSWLGALKAKVHAFSVCDDPDYFYYFVQGLLYGLQAGVNSRNNVNIHNAPTAISHGPNTPSRPMDPHVLPQMKNPTSMPVYWIINQISKWIMIRVMKDIQSSMTKEPAVKLVAGWRKTQSAQKFLY</sequence>
<dbReference type="PANTHER" id="PTHR43780">
    <property type="entry name" value="1-AMINOCYCLOPROPANE-1-CARBOXYLATE DEAMINASE-RELATED"/>
    <property type="match status" value="1"/>
</dbReference>
<dbReference type="Proteomes" id="UP000489600">
    <property type="component" value="Unassembled WGS sequence"/>
</dbReference>
<gene>
    <name evidence="5" type="ORF">ANE_LOCUS11363</name>
</gene>
<evidence type="ECO:0000313" key="5">
    <source>
        <dbReference type="EMBL" id="VVB00919.1"/>
    </source>
</evidence>
<evidence type="ECO:0000313" key="6">
    <source>
        <dbReference type="Proteomes" id="UP000489600"/>
    </source>
</evidence>
<evidence type="ECO:0000256" key="3">
    <source>
        <dbReference type="ARBA" id="ARBA00022898"/>
    </source>
</evidence>
<dbReference type="InterPro" id="IPR036052">
    <property type="entry name" value="TrpB-like_PALP_sf"/>
</dbReference>